<dbReference type="EMBL" id="LT551096">
    <property type="protein sequence ID" value="SAL96448.1"/>
    <property type="molecule type" value="Genomic_DNA"/>
</dbReference>
<reference evidence="3" key="1">
    <citation type="submission" date="2016-04" db="EMBL/GenBank/DDBJ databases">
        <authorList>
            <person name="Evans L.H."/>
            <person name="Alamgir A."/>
            <person name="Owens N."/>
            <person name="Weber N.D."/>
            <person name="Virtaneva K."/>
            <person name="Barbian K."/>
            <person name="Babar A."/>
            <person name="Rosenke K."/>
        </authorList>
    </citation>
    <scope>NUCLEOTIDE SEQUENCE [LARGE SCALE GENOMIC DNA]</scope>
    <source>
        <strain evidence="3">CBS 101.48</strain>
    </source>
</reference>
<gene>
    <name evidence="3" type="primary">ABSGL_01859.1 scaffold 2480</name>
</gene>
<dbReference type="GO" id="GO:0008308">
    <property type="term" value="F:voltage-gated monoatomic anion channel activity"/>
    <property type="evidence" value="ECO:0007669"/>
    <property type="project" value="InterPro"/>
</dbReference>
<dbReference type="Gene3D" id="2.40.160.10">
    <property type="entry name" value="Porin"/>
    <property type="match status" value="1"/>
</dbReference>
<dbReference type="GO" id="GO:0046930">
    <property type="term" value="C:pore complex"/>
    <property type="evidence" value="ECO:0007669"/>
    <property type="project" value="UniProtKB-KW"/>
</dbReference>
<dbReference type="PANTHER" id="PTHR11743:SF70">
    <property type="entry name" value="GH26960P-RELATED"/>
    <property type="match status" value="1"/>
</dbReference>
<protein>
    <recommendedName>
        <fullName evidence="5">Mitochondrial outer membrane protein porin</fullName>
    </recommendedName>
</protein>
<name>A0A163LTJ5_ABSGL</name>
<feature type="non-terminal residue" evidence="3">
    <location>
        <position position="1"/>
    </location>
</feature>
<accession>A0A163LTJ5</accession>
<keyword evidence="2" id="KW-0813">Transport</keyword>
<dbReference type="PANTHER" id="PTHR11743">
    <property type="entry name" value="VOLTAGE-DEPENDENT ANION-SELECTIVE CHANNEL"/>
    <property type="match status" value="1"/>
</dbReference>
<keyword evidence="4" id="KW-1185">Reference proteome</keyword>
<evidence type="ECO:0000256" key="2">
    <source>
        <dbReference type="ARBA" id="ARBA00023114"/>
    </source>
</evidence>
<comment type="similarity">
    <text evidence="1">Belongs to the eukaryotic mitochondrial porin family.</text>
</comment>
<evidence type="ECO:0000313" key="4">
    <source>
        <dbReference type="Proteomes" id="UP000078561"/>
    </source>
</evidence>
<dbReference type="InterPro" id="IPR023614">
    <property type="entry name" value="Porin_dom_sf"/>
</dbReference>
<organism evidence="3">
    <name type="scientific">Absidia glauca</name>
    <name type="common">Pin mould</name>
    <dbReference type="NCBI Taxonomy" id="4829"/>
    <lineage>
        <taxon>Eukaryota</taxon>
        <taxon>Fungi</taxon>
        <taxon>Fungi incertae sedis</taxon>
        <taxon>Mucoromycota</taxon>
        <taxon>Mucoromycotina</taxon>
        <taxon>Mucoromycetes</taxon>
        <taxon>Mucorales</taxon>
        <taxon>Cunninghamellaceae</taxon>
        <taxon>Absidia</taxon>
    </lineage>
</organism>
<evidence type="ECO:0008006" key="5">
    <source>
        <dbReference type="Google" id="ProtNLM"/>
    </source>
</evidence>
<dbReference type="STRING" id="4829.A0A163LTJ5"/>
<evidence type="ECO:0000313" key="3">
    <source>
        <dbReference type="EMBL" id="SAL96448.1"/>
    </source>
</evidence>
<dbReference type="OrthoDB" id="7827681at2759"/>
<dbReference type="GO" id="GO:0015288">
    <property type="term" value="F:porin activity"/>
    <property type="evidence" value="ECO:0007669"/>
    <property type="project" value="UniProtKB-KW"/>
</dbReference>
<dbReference type="Proteomes" id="UP000078561">
    <property type="component" value="Unassembled WGS sequence"/>
</dbReference>
<keyword evidence="2" id="KW-0626">Porin</keyword>
<keyword evidence="2" id="KW-0812">Transmembrane</keyword>
<proteinExistence type="inferred from homology"/>
<keyword evidence="2" id="KW-0406">Ion transport</keyword>
<dbReference type="Pfam" id="PF01459">
    <property type="entry name" value="Porin_3"/>
    <property type="match status" value="1"/>
</dbReference>
<sequence length="122" mass="12847">ISRYNAAAGFNTAEYAVALHATNNLNAFAASFYHRVNPDLEASGKAAWDATKQNAVALEVGAKLKLDSTTFVKAKISNAGVLGVAYTQALRPGVKINLGAAVDTTRLNENAHKIGVAFTLEN</sequence>
<dbReference type="InterPro" id="IPR001925">
    <property type="entry name" value="Porin_Euk"/>
</dbReference>
<dbReference type="AlphaFoldDB" id="A0A163LTJ5"/>
<evidence type="ECO:0000256" key="1">
    <source>
        <dbReference type="ARBA" id="ARBA00007780"/>
    </source>
</evidence>
<dbReference type="InParanoid" id="A0A163LTJ5"/>
<dbReference type="InterPro" id="IPR027246">
    <property type="entry name" value="Porin_Euk/Tom40"/>
</dbReference>
<dbReference type="GO" id="GO:0005741">
    <property type="term" value="C:mitochondrial outer membrane"/>
    <property type="evidence" value="ECO:0007669"/>
    <property type="project" value="InterPro"/>
</dbReference>